<evidence type="ECO:0000313" key="2">
    <source>
        <dbReference type="EMBL" id="MBN7819787.1"/>
    </source>
</evidence>
<organism evidence="2 3">
    <name type="scientific">Bowmanella yangjiangensis</name>
    <dbReference type="NCBI Taxonomy" id="2811230"/>
    <lineage>
        <taxon>Bacteria</taxon>
        <taxon>Pseudomonadati</taxon>
        <taxon>Pseudomonadota</taxon>
        <taxon>Gammaproteobacteria</taxon>
        <taxon>Alteromonadales</taxon>
        <taxon>Alteromonadaceae</taxon>
        <taxon>Bowmanella</taxon>
    </lineage>
</organism>
<evidence type="ECO:0000256" key="1">
    <source>
        <dbReference type="SAM" id="Phobius"/>
    </source>
</evidence>
<sequence length="130" mass="14907">MRDFNSGDIHGDVTIIDNSENNEYKLLIHCNNEELLHEESHRKELLKNERSRKNGVMWKFLAFSAFLLLVAAGWFYIQGTMNAVTFLIGAAGVMSSMATLQQAERQTPFEKRQIATLNEIHALLRERGVR</sequence>
<proteinExistence type="predicted"/>
<reference evidence="2 3" key="1">
    <citation type="submission" date="2021-03" db="EMBL/GenBank/DDBJ databases">
        <title>novel species isolated from a fishpond in China.</title>
        <authorList>
            <person name="Lu H."/>
            <person name="Cai Z."/>
        </authorList>
    </citation>
    <scope>NUCLEOTIDE SEQUENCE [LARGE SCALE GENOMIC DNA]</scope>
    <source>
        <strain evidence="2 3">Y57</strain>
    </source>
</reference>
<keyword evidence="1" id="KW-1133">Transmembrane helix</keyword>
<keyword evidence="1" id="KW-0472">Membrane</keyword>
<feature type="transmembrane region" description="Helical" evidence="1">
    <location>
        <begin position="56"/>
        <end position="77"/>
    </location>
</feature>
<keyword evidence="3" id="KW-1185">Reference proteome</keyword>
<evidence type="ECO:0000313" key="3">
    <source>
        <dbReference type="Proteomes" id="UP000663992"/>
    </source>
</evidence>
<accession>A0ABS3CRP6</accession>
<gene>
    <name evidence="2" type="ORF">J0A65_07915</name>
</gene>
<feature type="transmembrane region" description="Helical" evidence="1">
    <location>
        <begin position="83"/>
        <end position="103"/>
    </location>
</feature>
<name>A0ABS3CRP6_9ALTE</name>
<keyword evidence="1" id="KW-0812">Transmembrane</keyword>
<comment type="caution">
    <text evidence="2">The sequence shown here is derived from an EMBL/GenBank/DDBJ whole genome shotgun (WGS) entry which is preliminary data.</text>
</comment>
<dbReference type="EMBL" id="JAFKCS010000005">
    <property type="protein sequence ID" value="MBN7819787.1"/>
    <property type="molecule type" value="Genomic_DNA"/>
</dbReference>
<dbReference type="Proteomes" id="UP000663992">
    <property type="component" value="Unassembled WGS sequence"/>
</dbReference>
<protein>
    <submittedName>
        <fullName evidence="2">Uncharacterized protein</fullName>
    </submittedName>
</protein>